<protein>
    <submittedName>
        <fullName evidence="8">Periplasmic binding protein</fullName>
    </submittedName>
</protein>
<feature type="compositionally biased region" description="Acidic residues" evidence="5">
    <location>
        <begin position="57"/>
        <end position="67"/>
    </location>
</feature>
<evidence type="ECO:0000313" key="9">
    <source>
        <dbReference type="Proteomes" id="UP000605427"/>
    </source>
</evidence>
<accession>A0ABQ2A7Y6</accession>
<evidence type="ECO:0000256" key="2">
    <source>
        <dbReference type="ARBA" id="ARBA00008814"/>
    </source>
</evidence>
<reference evidence="9" key="1">
    <citation type="journal article" date="2019" name="Int. J. Syst. Evol. Microbiol.">
        <title>The Global Catalogue of Microorganisms (GCM) 10K type strain sequencing project: providing services to taxonomists for standard genome sequencing and annotation.</title>
        <authorList>
            <consortium name="The Broad Institute Genomics Platform"/>
            <consortium name="The Broad Institute Genome Sequencing Center for Infectious Disease"/>
            <person name="Wu L."/>
            <person name="Ma J."/>
        </authorList>
    </citation>
    <scope>NUCLEOTIDE SEQUENCE [LARGE SCALE GENOMIC DNA]</scope>
    <source>
        <strain evidence="9">CCM 8702</strain>
    </source>
</reference>
<dbReference type="CDD" id="cd01146">
    <property type="entry name" value="FhuD"/>
    <property type="match status" value="1"/>
</dbReference>
<evidence type="ECO:0000259" key="7">
    <source>
        <dbReference type="PROSITE" id="PS50983"/>
    </source>
</evidence>
<evidence type="ECO:0000256" key="4">
    <source>
        <dbReference type="ARBA" id="ARBA00022729"/>
    </source>
</evidence>
<feature type="compositionally biased region" description="Low complexity" evidence="5">
    <location>
        <begin position="32"/>
        <end position="56"/>
    </location>
</feature>
<dbReference type="PANTHER" id="PTHR30532:SF24">
    <property type="entry name" value="FERRIC ENTEROBACTIN-BINDING PERIPLASMIC PROTEIN FEPB"/>
    <property type="match status" value="1"/>
</dbReference>
<comment type="subcellular location">
    <subcellularLocation>
        <location evidence="1">Cell envelope</location>
    </subcellularLocation>
</comment>
<dbReference type="InterPro" id="IPR051313">
    <property type="entry name" value="Bact_iron-sidero_bind"/>
</dbReference>
<organism evidence="8 9">
    <name type="scientific">Saccharibacillus endophyticus</name>
    <dbReference type="NCBI Taxonomy" id="2060666"/>
    <lineage>
        <taxon>Bacteria</taxon>
        <taxon>Bacillati</taxon>
        <taxon>Bacillota</taxon>
        <taxon>Bacilli</taxon>
        <taxon>Bacillales</taxon>
        <taxon>Paenibacillaceae</taxon>
        <taxon>Saccharibacillus</taxon>
    </lineage>
</organism>
<dbReference type="SUPFAM" id="SSF53807">
    <property type="entry name" value="Helical backbone' metal receptor"/>
    <property type="match status" value="1"/>
</dbReference>
<evidence type="ECO:0000256" key="3">
    <source>
        <dbReference type="ARBA" id="ARBA00022448"/>
    </source>
</evidence>
<keyword evidence="3" id="KW-0813">Transport</keyword>
<dbReference type="EMBL" id="BMDD01000006">
    <property type="protein sequence ID" value="GGH85674.1"/>
    <property type="molecule type" value="Genomic_DNA"/>
</dbReference>
<dbReference type="PROSITE" id="PS50983">
    <property type="entry name" value="FE_B12_PBP"/>
    <property type="match status" value="1"/>
</dbReference>
<keyword evidence="9" id="KW-1185">Reference proteome</keyword>
<evidence type="ECO:0000256" key="5">
    <source>
        <dbReference type="SAM" id="MobiDB-lite"/>
    </source>
</evidence>
<feature type="domain" description="Fe/B12 periplasmic-binding" evidence="7">
    <location>
        <begin position="90"/>
        <end position="369"/>
    </location>
</feature>
<dbReference type="PANTHER" id="PTHR30532">
    <property type="entry name" value="IRON III DICITRATE-BINDING PERIPLASMIC PROTEIN"/>
    <property type="match status" value="1"/>
</dbReference>
<proteinExistence type="inferred from homology"/>
<dbReference type="Proteomes" id="UP000605427">
    <property type="component" value="Unassembled WGS sequence"/>
</dbReference>
<name>A0ABQ2A7Y6_9BACL</name>
<feature type="chain" id="PRO_5047167555" evidence="6">
    <location>
        <begin position="30"/>
        <end position="373"/>
    </location>
</feature>
<comment type="caution">
    <text evidence="8">The sequence shown here is derived from an EMBL/GenBank/DDBJ whole genome shotgun (WGS) entry which is preliminary data.</text>
</comment>
<dbReference type="Gene3D" id="3.40.50.1980">
    <property type="entry name" value="Nitrogenase molybdenum iron protein domain"/>
    <property type="match status" value="2"/>
</dbReference>
<sequence>MNAKRKFSLLSIISLILILALVGCGAANTASTDTAASTNSAATETAPAADTNTTEAGDAEEPAAEADATEYPLTIKTALGEAVLEKKPERIVTIQWGNQDVALALGVVPDGFSAANFGVSEEDNGLLPWTKAKLDELGATTPNVFQDTDGLDFEAISDANPDVILAAYSGITQEDYDTLSEIAPVVAYPTSPWTTKWREQIQLTAEGMGMKAEGEQLITDTENLISEKFDAYPQLKDKKIAWVNFSADDLSKLHIYTPVDTRVSFLEEMGLTYPESITSLITDPTSYSLELSAENAQALNDVDIIVGYGDDALYEALKADPLIGKIPAIERGSVAFIAADTPLVAAGTPTPLSIAYTIDDYMTLLGAAADKVQ</sequence>
<evidence type="ECO:0000256" key="6">
    <source>
        <dbReference type="SAM" id="SignalP"/>
    </source>
</evidence>
<feature type="signal peptide" evidence="6">
    <location>
        <begin position="1"/>
        <end position="29"/>
    </location>
</feature>
<comment type="similarity">
    <text evidence="2">Belongs to the bacterial solute-binding protein 8 family.</text>
</comment>
<keyword evidence="4 6" id="KW-0732">Signal</keyword>
<dbReference type="Pfam" id="PF01497">
    <property type="entry name" value="Peripla_BP_2"/>
    <property type="match status" value="1"/>
</dbReference>
<gene>
    <name evidence="8" type="ORF">GCM10007362_43650</name>
</gene>
<evidence type="ECO:0000313" key="8">
    <source>
        <dbReference type="EMBL" id="GGH85674.1"/>
    </source>
</evidence>
<evidence type="ECO:0000256" key="1">
    <source>
        <dbReference type="ARBA" id="ARBA00004196"/>
    </source>
</evidence>
<dbReference type="RefSeq" id="WP_172246802.1">
    <property type="nucleotide sequence ID" value="NZ_BMDD01000006.1"/>
</dbReference>
<dbReference type="InterPro" id="IPR002491">
    <property type="entry name" value="ABC_transptr_periplasmic_BD"/>
</dbReference>
<feature type="region of interest" description="Disordered" evidence="5">
    <location>
        <begin position="32"/>
        <end position="67"/>
    </location>
</feature>
<dbReference type="PROSITE" id="PS51257">
    <property type="entry name" value="PROKAR_LIPOPROTEIN"/>
    <property type="match status" value="1"/>
</dbReference>